<evidence type="ECO:0000256" key="1">
    <source>
        <dbReference type="SAM" id="MobiDB-lite"/>
    </source>
</evidence>
<dbReference type="Proteomes" id="UP001162156">
    <property type="component" value="Unassembled WGS sequence"/>
</dbReference>
<organism evidence="3 4">
    <name type="scientific">Rhamnusium bicolor</name>
    <dbReference type="NCBI Taxonomy" id="1586634"/>
    <lineage>
        <taxon>Eukaryota</taxon>
        <taxon>Metazoa</taxon>
        <taxon>Ecdysozoa</taxon>
        <taxon>Arthropoda</taxon>
        <taxon>Hexapoda</taxon>
        <taxon>Insecta</taxon>
        <taxon>Pterygota</taxon>
        <taxon>Neoptera</taxon>
        <taxon>Endopterygota</taxon>
        <taxon>Coleoptera</taxon>
        <taxon>Polyphaga</taxon>
        <taxon>Cucujiformia</taxon>
        <taxon>Chrysomeloidea</taxon>
        <taxon>Cerambycidae</taxon>
        <taxon>Lepturinae</taxon>
        <taxon>Rhagiini</taxon>
        <taxon>Rhamnusium</taxon>
    </lineage>
</organism>
<evidence type="ECO:0000313" key="4">
    <source>
        <dbReference type="Proteomes" id="UP001162156"/>
    </source>
</evidence>
<feature type="transmembrane region" description="Helical" evidence="2">
    <location>
        <begin position="39"/>
        <end position="62"/>
    </location>
</feature>
<keyword evidence="2" id="KW-0472">Membrane</keyword>
<dbReference type="GO" id="GO:0005245">
    <property type="term" value="F:voltage-gated calcium channel activity"/>
    <property type="evidence" value="ECO:0007669"/>
    <property type="project" value="TreeGrafter"/>
</dbReference>
<dbReference type="Gene3D" id="1.20.140.150">
    <property type="match status" value="1"/>
</dbReference>
<keyword evidence="2" id="KW-0812">Transmembrane</keyword>
<feature type="region of interest" description="Disordered" evidence="1">
    <location>
        <begin position="237"/>
        <end position="262"/>
    </location>
</feature>
<dbReference type="GO" id="GO:0016247">
    <property type="term" value="F:channel regulator activity"/>
    <property type="evidence" value="ECO:0007669"/>
    <property type="project" value="TreeGrafter"/>
</dbReference>
<dbReference type="GO" id="GO:0051968">
    <property type="term" value="P:positive regulation of synaptic transmission, glutamatergic"/>
    <property type="evidence" value="ECO:0007669"/>
    <property type="project" value="TreeGrafter"/>
</dbReference>
<protein>
    <submittedName>
        <fullName evidence="3">Uncharacterized protein</fullName>
    </submittedName>
</protein>
<dbReference type="AlphaFoldDB" id="A0AAV8WL43"/>
<proteinExistence type="predicted"/>
<dbReference type="GO" id="GO:0099590">
    <property type="term" value="P:neurotransmitter receptor internalization"/>
    <property type="evidence" value="ECO:0007669"/>
    <property type="project" value="TreeGrafter"/>
</dbReference>
<dbReference type="GO" id="GO:0098943">
    <property type="term" value="P:neurotransmitter receptor transport, postsynaptic endosome to lysosome"/>
    <property type="evidence" value="ECO:0007669"/>
    <property type="project" value="TreeGrafter"/>
</dbReference>
<feature type="compositionally biased region" description="Basic and acidic residues" evidence="1">
    <location>
        <begin position="249"/>
        <end position="262"/>
    </location>
</feature>
<reference evidence="3" key="1">
    <citation type="journal article" date="2023" name="Insect Mol. Biol.">
        <title>Genome sequencing provides insights into the evolution of gene families encoding plant cell wall-degrading enzymes in longhorned beetles.</title>
        <authorList>
            <person name="Shin N.R."/>
            <person name="Okamura Y."/>
            <person name="Kirsch R."/>
            <person name="Pauchet Y."/>
        </authorList>
    </citation>
    <scope>NUCLEOTIDE SEQUENCE</scope>
    <source>
        <strain evidence="3">RBIC_L_NR</strain>
    </source>
</reference>
<dbReference type="InterPro" id="IPR051072">
    <property type="entry name" value="CACNG_subunit"/>
</dbReference>
<dbReference type="GO" id="GO:0032281">
    <property type="term" value="C:AMPA glutamate receptor complex"/>
    <property type="evidence" value="ECO:0007669"/>
    <property type="project" value="TreeGrafter"/>
</dbReference>
<dbReference type="GO" id="GO:0019226">
    <property type="term" value="P:transmission of nerve impulse"/>
    <property type="evidence" value="ECO:0007669"/>
    <property type="project" value="TreeGrafter"/>
</dbReference>
<comment type="caution">
    <text evidence="3">The sequence shown here is derived from an EMBL/GenBank/DDBJ whole genome shotgun (WGS) entry which is preliminary data.</text>
</comment>
<sequence>MLFGLIMYISIFKSEIGSKLRPRSQLQPPAFEYSYGYSFLLYVVGVISTKLTGVSCVFLFIYRAQYEWRRKQLEDYKRGKIPLLVNNINHHVDPTLFYPCRRHPQAYINSNSVIHFPPSPVNQKRFYFSKGPFQVSPCSVHRNRSQSNSLKDISNFYDFPPPPTISYQFTENFSRNDLRNFPIPRDLTSNTISTTADVVCDEFLNEPFDDYSPSIQHEQEYVTFDLDQPLPLRAPSMVSINSRNGTGRKSFDTDTLRRTTPV</sequence>
<keyword evidence="4" id="KW-1185">Reference proteome</keyword>
<evidence type="ECO:0000256" key="2">
    <source>
        <dbReference type="SAM" id="Phobius"/>
    </source>
</evidence>
<feature type="compositionally biased region" description="Polar residues" evidence="1">
    <location>
        <begin position="238"/>
        <end position="247"/>
    </location>
</feature>
<evidence type="ECO:0000313" key="3">
    <source>
        <dbReference type="EMBL" id="KAJ8927302.1"/>
    </source>
</evidence>
<name>A0AAV8WL43_9CUCU</name>
<accession>A0AAV8WL43</accession>
<dbReference type="PANTHER" id="PTHR12107">
    <property type="entry name" value="VOLTAGE-DEPENDENT CALCIUM CHANNEL GAMMA SUBUNIT"/>
    <property type="match status" value="1"/>
</dbReference>
<dbReference type="GO" id="GO:0098839">
    <property type="term" value="C:postsynaptic density membrane"/>
    <property type="evidence" value="ECO:0007669"/>
    <property type="project" value="TreeGrafter"/>
</dbReference>
<dbReference type="GO" id="GO:0098970">
    <property type="term" value="P:postsynaptic neurotransmitter receptor diffusion trapping"/>
    <property type="evidence" value="ECO:0007669"/>
    <property type="project" value="TreeGrafter"/>
</dbReference>
<dbReference type="PANTHER" id="PTHR12107:SF0">
    <property type="entry name" value="STARGAZIN (MAMMALIAN CALCIUM CHANNEL) HOMOLOG"/>
    <property type="match status" value="1"/>
</dbReference>
<gene>
    <name evidence="3" type="ORF">NQ314_020252</name>
</gene>
<keyword evidence="2" id="KW-1133">Transmembrane helix</keyword>
<dbReference type="EMBL" id="JANEYF010005694">
    <property type="protein sequence ID" value="KAJ8927302.1"/>
    <property type="molecule type" value="Genomic_DNA"/>
</dbReference>